<accession>A0A0V1ISS0</accession>
<reference evidence="3 4" key="1">
    <citation type="submission" date="2015-01" db="EMBL/GenBank/DDBJ databases">
        <title>Evolution of Trichinella species and genotypes.</title>
        <authorList>
            <person name="Korhonen P.K."/>
            <person name="Edoardo P."/>
            <person name="Giuseppe L.R."/>
            <person name="Gasser R.B."/>
        </authorList>
    </citation>
    <scope>NUCLEOTIDE SEQUENCE [LARGE SCALE GENOMIC DNA]</scope>
    <source>
        <strain evidence="2">ISS176</strain>
        <strain evidence="1">ISS588</strain>
    </source>
</reference>
<evidence type="ECO:0000313" key="4">
    <source>
        <dbReference type="Proteomes" id="UP000054826"/>
    </source>
</evidence>
<comment type="caution">
    <text evidence="1">The sequence shown here is derived from an EMBL/GenBank/DDBJ whole genome shotgun (WGS) entry which is preliminary data.</text>
</comment>
<dbReference type="AlphaFoldDB" id="A0A0V1ISS0"/>
<evidence type="ECO:0000313" key="2">
    <source>
        <dbReference type="EMBL" id="KRZ31693.1"/>
    </source>
</evidence>
<proteinExistence type="predicted"/>
<dbReference type="Proteomes" id="UP000054826">
    <property type="component" value="Unassembled WGS sequence"/>
</dbReference>
<evidence type="ECO:0000313" key="1">
    <source>
        <dbReference type="EMBL" id="KRZ25791.1"/>
    </source>
</evidence>
<protein>
    <submittedName>
        <fullName evidence="1">Uncharacterized protein</fullName>
    </submittedName>
</protein>
<evidence type="ECO:0000313" key="3">
    <source>
        <dbReference type="Proteomes" id="UP000054805"/>
    </source>
</evidence>
<dbReference type="Proteomes" id="UP000054805">
    <property type="component" value="Unassembled WGS sequence"/>
</dbReference>
<gene>
    <name evidence="1" type="ORF">T4B_3892</name>
    <name evidence="2" type="ORF">T4C_7848</name>
</gene>
<dbReference type="EMBL" id="JYDS01000095">
    <property type="protein sequence ID" value="KRZ25791.1"/>
    <property type="molecule type" value="Genomic_DNA"/>
</dbReference>
<keyword evidence="3" id="KW-1185">Reference proteome</keyword>
<name>A0A0V1ISS0_TRIPS</name>
<dbReference type="EMBL" id="JYDV01000117">
    <property type="protein sequence ID" value="KRZ31693.1"/>
    <property type="molecule type" value="Genomic_DNA"/>
</dbReference>
<organism evidence="1 3">
    <name type="scientific">Trichinella pseudospiralis</name>
    <name type="common">Parasitic roundworm</name>
    <dbReference type="NCBI Taxonomy" id="6337"/>
    <lineage>
        <taxon>Eukaryota</taxon>
        <taxon>Metazoa</taxon>
        <taxon>Ecdysozoa</taxon>
        <taxon>Nematoda</taxon>
        <taxon>Enoplea</taxon>
        <taxon>Dorylaimia</taxon>
        <taxon>Trichinellida</taxon>
        <taxon>Trichinellidae</taxon>
        <taxon>Trichinella</taxon>
    </lineage>
</organism>
<sequence length="135" mass="15008">MGADFSDVVQLGFTKSSVTEILRRVGQGLGNKEEGRRGRGGVADWRARRLLESELLSFTQPSLMENKFHYVSVIHNTITSQDLTEFIFKDEGNVTDILIISRVIIGSVLYSGQNTKATSTCVAHQELDAGCRFRL</sequence>